<evidence type="ECO:0000256" key="5">
    <source>
        <dbReference type="ARBA" id="ARBA00022825"/>
    </source>
</evidence>
<evidence type="ECO:0000259" key="11">
    <source>
        <dbReference type="Pfam" id="PF17766"/>
    </source>
</evidence>
<comment type="similarity">
    <text evidence="1 6">Belongs to the peptidase S8 family.</text>
</comment>
<dbReference type="PANTHER" id="PTHR10795">
    <property type="entry name" value="PROPROTEIN CONVERTASE SUBTILISIN/KEXIN"/>
    <property type="match status" value="1"/>
</dbReference>
<dbReference type="Pfam" id="PF05922">
    <property type="entry name" value="Inhibitor_I9"/>
    <property type="match status" value="1"/>
</dbReference>
<sequence>MAFISFAALICMLCIITPQLTFATDHTPEKSSLQTYIVHVEEPDGQRITKPEDLENWYRSFLPASTRSSDGGDERIVHSYRAVLKGFAARLSPDEVKDMEKKEGFIAARPEKTLTLHTTHSPSFLGLNQNAGFWNASNYGRGVIVGVLDTGIFPQHPSFSDDGMPRPPARWKGGANVFGIANGTAVGIAPLAHLAIYKVCGQSCSESPILAGIDAAIEDGADVLSISIGGPYFNFFQDVIALGAFTAMQKGIFVSCSAGNFGPSASSLFNQAPWILTVGASTTNRKLRAAAVLGNNLQFLGESAYQPNNFRPTMLPLVDAGALNPNARHCSRQSLSQIDVQGRIVLCELDNSAEREALVAKGQAVRNAGGAAMILVNNKQYANTTLADAHVLPTTHLSYADGLRIKAYINSTVRPMASILFQGTVFSDNRAPVVGAQSSRGPNVISPGILKPDILGPGINILAAWPTSVENNTNTASTFNVVSSTSMSCPHLSGVAALLKSAHPDWSPAAIKSAIMTTADVVNGAQRPIEDERFLPASIFATGAGHVNPSRANDPGLVYDIQPDDYIPYLCGLNYTQREIYFIVQRRVNCSAMTSIPEAQLNYPSFALTFTPRSTPQSYTRTVTNVGGRNTSYRVEIVPPPGINVVVAPTTLNFAQVNQKIEYGVTFSRLASAGTNTAVQGSLRWISSRHSVRSPIAVTLQ</sequence>
<dbReference type="InterPro" id="IPR010259">
    <property type="entry name" value="S8pro/Inhibitor_I9"/>
</dbReference>
<feature type="domain" description="Subtilisin-like protease fibronectin type-III" evidence="11">
    <location>
        <begin position="600"/>
        <end position="698"/>
    </location>
</feature>
<dbReference type="Gene3D" id="3.30.70.80">
    <property type="entry name" value="Peptidase S8 propeptide/proteinase inhibitor I9"/>
    <property type="match status" value="1"/>
</dbReference>
<dbReference type="SUPFAM" id="SSF52743">
    <property type="entry name" value="Subtilisin-like"/>
    <property type="match status" value="1"/>
</dbReference>
<dbReference type="Gene3D" id="3.50.30.30">
    <property type="match status" value="1"/>
</dbReference>
<evidence type="ECO:0000256" key="1">
    <source>
        <dbReference type="ARBA" id="ARBA00011073"/>
    </source>
</evidence>
<evidence type="ECO:0000256" key="2">
    <source>
        <dbReference type="ARBA" id="ARBA00022670"/>
    </source>
</evidence>
<dbReference type="InterPro" id="IPR036852">
    <property type="entry name" value="Peptidase_S8/S53_dom_sf"/>
</dbReference>
<evidence type="ECO:0000256" key="6">
    <source>
        <dbReference type="PROSITE-ProRule" id="PRU01240"/>
    </source>
</evidence>
<dbReference type="PRINTS" id="PR00723">
    <property type="entry name" value="SUBTILISIN"/>
</dbReference>
<comment type="caution">
    <text evidence="12">The sequence shown here is derived from an EMBL/GenBank/DDBJ whole genome shotgun (WGS) entry which is preliminary data.</text>
</comment>
<keyword evidence="3 7" id="KW-0732">Signal</keyword>
<dbReference type="Pfam" id="PF17766">
    <property type="entry name" value="fn3_6"/>
    <property type="match status" value="1"/>
</dbReference>
<keyword evidence="5" id="KW-0720">Serine protease</keyword>
<proteinExistence type="inferred from homology"/>
<evidence type="ECO:0000259" key="9">
    <source>
        <dbReference type="Pfam" id="PF02225"/>
    </source>
</evidence>
<gene>
    <name evidence="12" type="ORF">Sangu_1692700</name>
</gene>
<accession>A0AAW2MIZ3</accession>
<name>A0AAW2MIZ3_9LAMI</name>
<evidence type="ECO:0000256" key="4">
    <source>
        <dbReference type="ARBA" id="ARBA00022801"/>
    </source>
</evidence>
<dbReference type="InterPro" id="IPR023827">
    <property type="entry name" value="Peptidase_S8_Asp-AS"/>
</dbReference>
<reference evidence="12" key="2">
    <citation type="journal article" date="2024" name="Plant">
        <title>Genomic evolution and insights into agronomic trait innovations of Sesamum species.</title>
        <authorList>
            <person name="Miao H."/>
            <person name="Wang L."/>
            <person name="Qu L."/>
            <person name="Liu H."/>
            <person name="Sun Y."/>
            <person name="Le M."/>
            <person name="Wang Q."/>
            <person name="Wei S."/>
            <person name="Zheng Y."/>
            <person name="Lin W."/>
            <person name="Duan Y."/>
            <person name="Cao H."/>
            <person name="Xiong S."/>
            <person name="Wang X."/>
            <person name="Wei L."/>
            <person name="Li C."/>
            <person name="Ma Q."/>
            <person name="Ju M."/>
            <person name="Zhao R."/>
            <person name="Li G."/>
            <person name="Mu C."/>
            <person name="Tian Q."/>
            <person name="Mei H."/>
            <person name="Zhang T."/>
            <person name="Gao T."/>
            <person name="Zhang H."/>
        </authorList>
    </citation>
    <scope>NUCLEOTIDE SEQUENCE</scope>
    <source>
        <strain evidence="12">G01</strain>
    </source>
</reference>
<reference evidence="12" key="1">
    <citation type="submission" date="2020-06" db="EMBL/GenBank/DDBJ databases">
        <authorList>
            <person name="Li T."/>
            <person name="Hu X."/>
            <person name="Zhang T."/>
            <person name="Song X."/>
            <person name="Zhang H."/>
            <person name="Dai N."/>
            <person name="Sheng W."/>
            <person name="Hou X."/>
            <person name="Wei L."/>
        </authorList>
    </citation>
    <scope>NUCLEOTIDE SEQUENCE</scope>
    <source>
        <strain evidence="12">G01</strain>
        <tissue evidence="12">Leaf</tissue>
    </source>
</reference>
<evidence type="ECO:0000259" key="10">
    <source>
        <dbReference type="Pfam" id="PF05922"/>
    </source>
</evidence>
<dbReference type="Pfam" id="PF02225">
    <property type="entry name" value="PA"/>
    <property type="match status" value="1"/>
</dbReference>
<feature type="domain" description="PA" evidence="9">
    <location>
        <begin position="316"/>
        <end position="405"/>
    </location>
</feature>
<dbReference type="InterPro" id="IPR003137">
    <property type="entry name" value="PA_domain"/>
</dbReference>
<dbReference type="PROSITE" id="PS00136">
    <property type="entry name" value="SUBTILASE_ASP"/>
    <property type="match status" value="1"/>
</dbReference>
<comment type="caution">
    <text evidence="6">Lacks conserved residue(s) required for the propagation of feature annotation.</text>
</comment>
<dbReference type="InterPro" id="IPR041469">
    <property type="entry name" value="Subtilisin-like_FN3"/>
</dbReference>
<keyword evidence="4" id="KW-0378">Hydrolase</keyword>
<dbReference type="InterPro" id="IPR045051">
    <property type="entry name" value="SBT"/>
</dbReference>
<dbReference type="AlphaFoldDB" id="A0AAW2MIZ3"/>
<feature type="domain" description="Inhibitor I9" evidence="10">
    <location>
        <begin position="35"/>
        <end position="117"/>
    </location>
</feature>
<dbReference type="InterPro" id="IPR037045">
    <property type="entry name" value="S8pro/Inhibitor_I9_sf"/>
</dbReference>
<feature type="signal peptide" evidence="7">
    <location>
        <begin position="1"/>
        <end position="23"/>
    </location>
</feature>
<organism evidence="12">
    <name type="scientific">Sesamum angustifolium</name>
    <dbReference type="NCBI Taxonomy" id="2727405"/>
    <lineage>
        <taxon>Eukaryota</taxon>
        <taxon>Viridiplantae</taxon>
        <taxon>Streptophyta</taxon>
        <taxon>Embryophyta</taxon>
        <taxon>Tracheophyta</taxon>
        <taxon>Spermatophyta</taxon>
        <taxon>Magnoliopsida</taxon>
        <taxon>eudicotyledons</taxon>
        <taxon>Gunneridae</taxon>
        <taxon>Pentapetalae</taxon>
        <taxon>asterids</taxon>
        <taxon>lamiids</taxon>
        <taxon>Lamiales</taxon>
        <taxon>Pedaliaceae</taxon>
        <taxon>Sesamum</taxon>
    </lineage>
</organism>
<evidence type="ECO:0000313" key="12">
    <source>
        <dbReference type="EMBL" id="KAL0331472.1"/>
    </source>
</evidence>
<evidence type="ECO:0000256" key="7">
    <source>
        <dbReference type="SAM" id="SignalP"/>
    </source>
</evidence>
<feature type="domain" description="Peptidase S8/S53" evidence="8">
    <location>
        <begin position="140"/>
        <end position="523"/>
    </location>
</feature>
<dbReference type="Gene3D" id="3.40.50.200">
    <property type="entry name" value="Peptidase S8/S53 domain"/>
    <property type="match status" value="1"/>
</dbReference>
<dbReference type="GO" id="GO:0004252">
    <property type="term" value="F:serine-type endopeptidase activity"/>
    <property type="evidence" value="ECO:0007669"/>
    <property type="project" value="InterPro"/>
</dbReference>
<evidence type="ECO:0000259" key="8">
    <source>
        <dbReference type="Pfam" id="PF00082"/>
    </source>
</evidence>
<dbReference type="PROSITE" id="PS51892">
    <property type="entry name" value="SUBTILASE"/>
    <property type="match status" value="1"/>
</dbReference>
<dbReference type="GO" id="GO:0006508">
    <property type="term" value="P:proteolysis"/>
    <property type="evidence" value="ECO:0007669"/>
    <property type="project" value="UniProtKB-KW"/>
</dbReference>
<dbReference type="Pfam" id="PF00082">
    <property type="entry name" value="Peptidase_S8"/>
    <property type="match status" value="1"/>
</dbReference>
<evidence type="ECO:0000256" key="3">
    <source>
        <dbReference type="ARBA" id="ARBA00022729"/>
    </source>
</evidence>
<dbReference type="Gene3D" id="2.60.40.2310">
    <property type="match status" value="1"/>
</dbReference>
<dbReference type="FunFam" id="3.50.30.30:FF:000005">
    <property type="entry name" value="subtilisin-like protease SBT1.5"/>
    <property type="match status" value="1"/>
</dbReference>
<dbReference type="InterPro" id="IPR000209">
    <property type="entry name" value="Peptidase_S8/S53_dom"/>
</dbReference>
<protein>
    <submittedName>
        <fullName evidence="12">Subtilisin-like protease SBT1.2</fullName>
    </submittedName>
</protein>
<dbReference type="CDD" id="cd02120">
    <property type="entry name" value="PA_subtilisin_like"/>
    <property type="match status" value="1"/>
</dbReference>
<keyword evidence="2 12" id="KW-0645">Protease</keyword>
<dbReference type="EMBL" id="JACGWK010000010">
    <property type="protein sequence ID" value="KAL0331472.1"/>
    <property type="molecule type" value="Genomic_DNA"/>
</dbReference>
<dbReference type="InterPro" id="IPR015500">
    <property type="entry name" value="Peptidase_S8_subtilisin-rel"/>
</dbReference>
<feature type="chain" id="PRO_5043845148" evidence="7">
    <location>
        <begin position="24"/>
        <end position="701"/>
    </location>
</feature>